<feature type="transmembrane region" description="Helical" evidence="23">
    <location>
        <begin position="955"/>
        <end position="977"/>
    </location>
</feature>
<dbReference type="FunFam" id="1.10.238.10:FF:000063">
    <property type="entry name" value="Voltage-dependent N-type calcium channel subunit alpha"/>
    <property type="match status" value="1"/>
</dbReference>
<keyword evidence="13 23" id="KW-0472">Membrane</keyword>
<feature type="region of interest" description="Disordered" evidence="22">
    <location>
        <begin position="19"/>
        <end position="65"/>
    </location>
</feature>
<dbReference type="FunFam" id="1.20.120.350:FF:000043">
    <property type="entry name" value="Voltage-dependent L-type calcium channel subunit alpha"/>
    <property type="match status" value="1"/>
</dbReference>
<dbReference type="Gene3D" id="6.10.250.2180">
    <property type="match status" value="1"/>
</dbReference>
<evidence type="ECO:0000256" key="15">
    <source>
        <dbReference type="ARBA" id="ARBA00023303"/>
    </source>
</evidence>
<feature type="compositionally biased region" description="Basic and acidic residues" evidence="22">
    <location>
        <begin position="766"/>
        <end position="781"/>
    </location>
</feature>
<dbReference type="Pfam" id="PF08763">
    <property type="entry name" value="Ca_chan_IQ"/>
    <property type="match status" value="1"/>
</dbReference>
<feature type="transmembrane region" description="Helical" evidence="23">
    <location>
        <begin position="1359"/>
        <end position="1383"/>
    </location>
</feature>
<dbReference type="FunFam" id="1.20.120.350:FF:000013">
    <property type="entry name" value="Voltage-dependent N-type calcium channel subunit alpha"/>
    <property type="match status" value="1"/>
</dbReference>
<dbReference type="InterPro" id="IPR002048">
    <property type="entry name" value="EF_hand_dom"/>
</dbReference>
<keyword evidence="6 23" id="KW-0812">Transmembrane</keyword>
<protein>
    <recommendedName>
        <fullName evidence="17">Voltage-dependent calcium channel type A subunit alpha-1</fullName>
    </recommendedName>
</protein>
<feature type="transmembrane region" description="Helical" evidence="23">
    <location>
        <begin position="340"/>
        <end position="362"/>
    </location>
</feature>
<feature type="region of interest" description="Disordered" evidence="22">
    <location>
        <begin position="1565"/>
        <end position="1603"/>
    </location>
</feature>
<dbReference type="GO" id="GO:0016323">
    <property type="term" value="C:basolateral plasma membrane"/>
    <property type="evidence" value="ECO:0007669"/>
    <property type="project" value="UniProtKB-ARBA"/>
</dbReference>
<feature type="region of interest" description="Disordered" evidence="22">
    <location>
        <begin position="1824"/>
        <end position="1850"/>
    </location>
</feature>
<dbReference type="PANTHER" id="PTHR45628">
    <property type="entry name" value="VOLTAGE-DEPENDENT CALCIUM CHANNEL TYPE A SUBUNIT ALPHA-1"/>
    <property type="match status" value="1"/>
</dbReference>
<keyword evidence="10 20" id="KW-0851">Voltage-gated channel</keyword>
<dbReference type="SUPFAM" id="SSF81324">
    <property type="entry name" value="Voltage-gated potassium channels"/>
    <property type="match status" value="4"/>
</dbReference>
<evidence type="ECO:0000313" key="26">
    <source>
        <dbReference type="Proteomes" id="UP000075840"/>
    </source>
</evidence>
<dbReference type="InterPro" id="IPR027359">
    <property type="entry name" value="Volt_channel_dom_sf"/>
</dbReference>
<dbReference type="InterPro" id="IPR050599">
    <property type="entry name" value="VDCC_alpha-1_subunit"/>
</dbReference>
<keyword evidence="15" id="KW-0407">Ion channel</keyword>
<keyword evidence="5 20" id="KW-0107">Calcium channel</keyword>
<keyword evidence="11 23" id="KW-1133">Transmembrane helix</keyword>
<evidence type="ECO:0000256" key="4">
    <source>
        <dbReference type="ARBA" id="ARBA00022568"/>
    </source>
</evidence>
<dbReference type="GO" id="GO:0098703">
    <property type="term" value="P:calcium ion import across plasma membrane"/>
    <property type="evidence" value="ECO:0007669"/>
    <property type="project" value="TreeGrafter"/>
</dbReference>
<keyword evidence="14 19" id="KW-0325">Glycoprotein</keyword>
<feature type="compositionally biased region" description="Basic and acidic residues" evidence="22">
    <location>
        <begin position="1831"/>
        <end position="1850"/>
    </location>
</feature>
<evidence type="ECO:0000256" key="11">
    <source>
        <dbReference type="ARBA" id="ARBA00022989"/>
    </source>
</evidence>
<dbReference type="FunFam" id="1.10.287.70:FF:000023">
    <property type="entry name" value="Voltage-dependent R-type calcium channel subunit alpha"/>
    <property type="match status" value="1"/>
</dbReference>
<dbReference type="Gene3D" id="1.20.120.350">
    <property type="entry name" value="Voltage-gated potassium channels. Chain C"/>
    <property type="match status" value="4"/>
</dbReference>
<dbReference type="InterPro" id="IPR005821">
    <property type="entry name" value="Ion_trans_dom"/>
</dbReference>
<feature type="compositionally biased region" description="Basic and acidic residues" evidence="22">
    <location>
        <begin position="1565"/>
        <end position="1578"/>
    </location>
</feature>
<dbReference type="PRINTS" id="PR00167">
    <property type="entry name" value="CACHANNEL"/>
</dbReference>
<dbReference type="GO" id="GO:0005509">
    <property type="term" value="F:calcium ion binding"/>
    <property type="evidence" value="ECO:0007669"/>
    <property type="project" value="InterPro"/>
</dbReference>
<keyword evidence="2" id="KW-0813">Transport</keyword>
<evidence type="ECO:0000256" key="12">
    <source>
        <dbReference type="ARBA" id="ARBA00023065"/>
    </source>
</evidence>
<dbReference type="Gene3D" id="6.10.250.2500">
    <property type="match status" value="1"/>
</dbReference>
<feature type="compositionally biased region" description="Acidic residues" evidence="22">
    <location>
        <begin position="445"/>
        <end position="456"/>
    </location>
</feature>
<organism evidence="25 26">
    <name type="scientific">Anopheles arabiensis</name>
    <name type="common">Mosquito</name>
    <dbReference type="NCBI Taxonomy" id="7173"/>
    <lineage>
        <taxon>Eukaryota</taxon>
        <taxon>Metazoa</taxon>
        <taxon>Ecdysozoa</taxon>
        <taxon>Arthropoda</taxon>
        <taxon>Hexapoda</taxon>
        <taxon>Insecta</taxon>
        <taxon>Pterygota</taxon>
        <taxon>Neoptera</taxon>
        <taxon>Endopterygota</taxon>
        <taxon>Diptera</taxon>
        <taxon>Nematocera</taxon>
        <taxon>Culicoidea</taxon>
        <taxon>Culicidae</taxon>
        <taxon>Anophelinae</taxon>
        <taxon>Anopheles</taxon>
    </lineage>
</organism>
<evidence type="ECO:0000256" key="19">
    <source>
        <dbReference type="PIRSR" id="PIRSR602077-3"/>
    </source>
</evidence>
<dbReference type="InterPro" id="IPR014873">
    <property type="entry name" value="VDCC_a1su_IQ"/>
</dbReference>
<keyword evidence="3" id="KW-0597">Phosphoprotein</keyword>
<feature type="compositionally biased region" description="Polar residues" evidence="22">
    <location>
        <begin position="1724"/>
        <end position="1735"/>
    </location>
</feature>
<feature type="transmembrane region" description="Helical" evidence="23">
    <location>
        <begin position="88"/>
        <end position="105"/>
    </location>
</feature>
<feature type="transmembrane region" description="Helical" evidence="23">
    <location>
        <begin position="1271"/>
        <end position="1294"/>
    </location>
</feature>
<evidence type="ECO:0000256" key="18">
    <source>
        <dbReference type="PIRSR" id="PIRSR602077-1"/>
    </source>
</evidence>
<comment type="similarity">
    <text evidence="16 20">Belongs to the calcium channel alpha-1 subunit (TC 1.A.1.11) family.</text>
</comment>
<dbReference type="GO" id="GO:0045202">
    <property type="term" value="C:synapse"/>
    <property type="evidence" value="ECO:0007669"/>
    <property type="project" value="GOC"/>
</dbReference>
<dbReference type="GO" id="GO:0042045">
    <property type="term" value="P:epithelial fluid transport"/>
    <property type="evidence" value="ECO:0007669"/>
    <property type="project" value="UniProtKB-ARBA"/>
</dbReference>
<feature type="transmembrane region" description="Helical" evidence="23">
    <location>
        <begin position="688"/>
        <end position="715"/>
    </location>
</feature>
<feature type="compositionally biased region" description="Basic residues" evidence="22">
    <location>
        <begin position="45"/>
        <end position="56"/>
    </location>
</feature>
<dbReference type="PANTHER" id="PTHR45628:SF7">
    <property type="entry name" value="VOLTAGE-DEPENDENT CALCIUM CHANNEL TYPE A SUBUNIT ALPHA-1"/>
    <property type="match status" value="1"/>
</dbReference>
<reference evidence="25" key="1">
    <citation type="submission" date="2022-08" db="UniProtKB">
        <authorList>
            <consortium name="EnsemblMetazoa"/>
        </authorList>
    </citation>
    <scope>IDENTIFICATION</scope>
    <source>
        <strain evidence="25">Dongola</strain>
    </source>
</reference>
<dbReference type="VEuPathDB" id="VectorBase:AARA21_005050"/>
<feature type="region of interest" description="Disordered" evidence="22">
    <location>
        <begin position="1720"/>
        <end position="1746"/>
    </location>
</feature>
<keyword evidence="21" id="KW-0175">Coiled coil</keyword>
<evidence type="ECO:0000256" key="17">
    <source>
        <dbReference type="ARBA" id="ARBA00069462"/>
    </source>
</evidence>
<dbReference type="FunFam" id="1.10.287.70:FF:000059">
    <property type="entry name" value="Voltage-dependent N-type calcium channel subunit alpha"/>
    <property type="match status" value="1"/>
</dbReference>
<feature type="transmembrane region" description="Helical" evidence="23">
    <location>
        <begin position="1210"/>
        <end position="1231"/>
    </location>
</feature>
<feature type="coiled-coil region" evidence="21">
    <location>
        <begin position="1866"/>
        <end position="1893"/>
    </location>
</feature>
<dbReference type="GO" id="GO:0008331">
    <property type="term" value="F:high voltage-gated calcium channel activity"/>
    <property type="evidence" value="ECO:0007669"/>
    <property type="project" value="TreeGrafter"/>
</dbReference>
<evidence type="ECO:0000256" key="8">
    <source>
        <dbReference type="ARBA" id="ARBA00022737"/>
    </source>
</evidence>
<dbReference type="FunFam" id="1.10.287.70:FF:000007">
    <property type="entry name" value="Voltage-dependent L-type calcium channel subunit alpha"/>
    <property type="match status" value="1"/>
</dbReference>
<dbReference type="GO" id="GO:0016322">
    <property type="term" value="P:neuron remodeling"/>
    <property type="evidence" value="ECO:0007669"/>
    <property type="project" value="UniProtKB-ARBA"/>
</dbReference>
<evidence type="ECO:0000256" key="14">
    <source>
        <dbReference type="ARBA" id="ARBA00023180"/>
    </source>
</evidence>
<sequence length="1941" mass="222268">MLATFPWNMSGMSNMRPSAPMSVLAASQEEALPDKDGSGQQMGPKKGKKGSPRHRTGPPPPGPSSLFIFAEDNFIRKATKFIIEWPPFEYAVLLTIIANCVVLALEEHLPKGDKTVLAQKLELTESYFLCIFTIEAALKIVALGLVLHADSYLRNIWNMMDFFVVFTGLVTLLPLPLDVDLRTLRSIRVLRPLKLVSGVPSLQVVLKSIIKAMAPLLQIGLLVLFAIVIFAIIGLEFYSGVLHKSCYSLENAFEIIEEGDLPTPCYDDDDTMNAELPAGVHLCNHNESACIEQWEGPNYGITNFDNIGFAMLTVFQCITMEGWTSTMYWTNDAIGSTFNWIYFVPLIIIGSFFMLNLVLGVLSGEFAREREKVENRQEFLKLRRQQQLEKELNGFVEWICKAEEIILAEDRTTEEERMYIMEARKKAAAKRKKLKNLGKSKSSETDDEEATTESGDEGILKKEKKPAKSGFWRAEKRFRYCIRHTVKTQWFYWFVIVLVFLNTICVAVEHYGQPNWLALFLYYAEFVFLGLFMCEMLIKIYALGPRIYFESAFNRFDCIVIAGSIFEVVWSAYKEGSFGISVLRALRLLRIFKVTKYWSSLRNLVISLLSSMRSIISLLFLLFLFILIFALLGMQLFGGQFILPEGTPPTNFNTFTIALLTVFQILTGEDWNEVMYLGINSQGGHESGMIYSLYFIILTLFGNYTLLNVFLAIAVDNLANAQELTAAEEQQQERDKEKQQMELEKEMEALQKAKDGTPTTEDAEAEKEKEKESKKEEKKEEEPEEEAPEGPKPMLPYSCMFIFSSTNPMRRAAHWVVNLRYFDFFIMIVISLSSIALAAEDPVQEDSPRNKVLNNLDYAFTCVFTIEMLLKVIDLGIILHPGSYLREIWNIMDAVVVGCAVVSIGFDISGSDAGADLSTIKSLRVLRVLRPLKTIKRVPKLKAVFDCVVGSLKNVINILIVYILFQFIFAVIAVQLFNGKFFYCTDDSKHNSIDCQGSYFIYSEVDGLPRSAKREWKTQYFNYDNVATAMLTLFAVQTGEGWPQVLQNSMAATYEDEGPIQNFRIEMSIFYVVYFVVFPFFFVNIFVALIIITFQEQGEAELQDGEIDKNQKSCIDFTIGARPLERYIPTKHSGFKYTVWRIIVSAPFEYFIMTLIVFNTLLLMMKCHDQNKKLENFMKYLNMIFTGMFSVETVLKIIGFGARNFFKDAWNVFDLITVIGSIVDALILLLWENSFNVGFLRLFRAARLIKLLRQGDTIRILLWTFVQSFKALPYVCLLIAMLFFIYAIIGMQVFGNIELDPDTAISRHNNFRSFLDGLMLLFRCATGESWPNIMLACLKGRPCDPRANKPNETCGSTLAYGYFVSFIFFCSFLMLNLFVAVIMDNFDYLTRDSSILGAHHLDEFVRIWAEYDPSASGKLHYTEMYDMLKNMAPPLGFGNKCPNRLAYKKLIRMNMPVDEEGRVGFTTTLFALIRENLSIKMRPAEEMDQADMELRQTIRQIWPIQAKKMVDLLVPPNNVLNTGKMTVGKIYAGILMLETWRNNKGARYDFEPELQEHKPHEIQEPYIDDGHLHPDQRNGHVRSPSLQRGSALERSPSPRHLHHDIGFSETVSNVVEIARRDHLIGTTMVMAMAVDIIEVSSLTLHLIISPLSLYYYTLRANHLGAHNRDQAWQMAARHRTAPVCACGRGSWSVATSPARSPSPSRLDTQISAHHRCNRRIHPYGTTSLGQRSRSPSPARLQEWRERERDRYREEIVSRPYIQHTYPVLQSHRDFGRRLPPRPIKPTTLQLKSTNINFPQLNTSPTHQNLHLALNTHTLPYSVHSLPGSRGDIPRDPRIYHHTESERDRERERLRERERDYGSRYVFRDTERELFEIERELERARDSARDTEYERVEPLSYEHLYTLGRTGGSSFGSSALNGYKPKVGMHSIYSESDEGDWC</sequence>
<keyword evidence="9 18" id="KW-0106">Calcium</keyword>
<evidence type="ECO:0000256" key="23">
    <source>
        <dbReference type="SAM" id="Phobius"/>
    </source>
</evidence>
<feature type="transmembrane region" description="Helical" evidence="23">
    <location>
        <begin position="490"/>
        <end position="511"/>
    </location>
</feature>
<feature type="binding site" evidence="18">
    <location>
        <position position="669"/>
    </location>
    <ligand>
        <name>Ca(2+)</name>
        <dbReference type="ChEBI" id="CHEBI:29108"/>
    </ligand>
</feature>
<dbReference type="GO" id="GO:0005891">
    <property type="term" value="C:voltage-gated calcium channel complex"/>
    <property type="evidence" value="ECO:0007669"/>
    <property type="project" value="InterPro"/>
</dbReference>
<dbReference type="GO" id="GO:0016324">
    <property type="term" value="C:apical plasma membrane"/>
    <property type="evidence" value="ECO:0007669"/>
    <property type="project" value="UniProtKB-ARBA"/>
</dbReference>
<evidence type="ECO:0000256" key="2">
    <source>
        <dbReference type="ARBA" id="ARBA00022448"/>
    </source>
</evidence>
<evidence type="ECO:0000256" key="3">
    <source>
        <dbReference type="ARBA" id="ARBA00022553"/>
    </source>
</evidence>
<evidence type="ECO:0000256" key="5">
    <source>
        <dbReference type="ARBA" id="ARBA00022673"/>
    </source>
</evidence>
<dbReference type="Proteomes" id="UP000075840">
    <property type="component" value="Unassembled WGS sequence"/>
</dbReference>
<proteinExistence type="inferred from homology"/>
<dbReference type="EnsemblMetazoa" id="AARA004284-RA">
    <property type="protein sequence ID" value="AARA004284-PA"/>
    <property type="gene ID" value="AARA004284"/>
</dbReference>
<feature type="region of interest" description="Disordered" evidence="22">
    <location>
        <begin position="436"/>
        <end position="459"/>
    </location>
</feature>
<feature type="transmembrane region" description="Helical" evidence="23">
    <location>
        <begin position="159"/>
        <end position="177"/>
    </location>
</feature>
<evidence type="ECO:0000256" key="6">
    <source>
        <dbReference type="ARBA" id="ARBA00022692"/>
    </source>
</evidence>
<dbReference type="GO" id="GO:0009582">
    <property type="term" value="P:detection of abiotic stimulus"/>
    <property type="evidence" value="ECO:0007669"/>
    <property type="project" value="UniProtKB-ARBA"/>
</dbReference>
<dbReference type="SMART" id="SM01062">
    <property type="entry name" value="Ca_chan_IQ"/>
    <property type="match status" value="1"/>
</dbReference>
<evidence type="ECO:0000256" key="9">
    <source>
        <dbReference type="ARBA" id="ARBA00022837"/>
    </source>
</evidence>
<feature type="transmembrane region" description="Helical" evidence="23">
    <location>
        <begin position="1139"/>
        <end position="1165"/>
    </location>
</feature>
<dbReference type="Gene3D" id="1.10.287.70">
    <property type="match status" value="4"/>
</dbReference>
<feature type="transmembrane region" description="Helical" evidence="23">
    <location>
        <begin position="126"/>
        <end position="147"/>
    </location>
</feature>
<keyword evidence="26" id="KW-1185">Reference proteome</keyword>
<dbReference type="InterPro" id="IPR002077">
    <property type="entry name" value="VDCCAlpha1"/>
</dbReference>
<feature type="binding site" evidence="18">
    <location>
        <position position="321"/>
    </location>
    <ligand>
        <name>Ca(2+)</name>
        <dbReference type="ChEBI" id="CHEBI:29108"/>
    </ligand>
</feature>
<dbReference type="InterPro" id="IPR031649">
    <property type="entry name" value="GPHH_dom"/>
</dbReference>
<feature type="glycosylation site" description="N-linked (GlcNAc...) asparagine" evidence="19">
    <location>
        <position position="286"/>
    </location>
</feature>
<evidence type="ECO:0000256" key="22">
    <source>
        <dbReference type="SAM" id="MobiDB-lite"/>
    </source>
</evidence>
<comment type="subcellular location">
    <subcellularLocation>
        <location evidence="1 20">Membrane</location>
        <topology evidence="1 20">Multi-pass membrane protein</topology>
    </subcellularLocation>
</comment>
<evidence type="ECO:0000256" key="10">
    <source>
        <dbReference type="ARBA" id="ARBA00022882"/>
    </source>
</evidence>
<evidence type="ECO:0000313" key="25">
    <source>
        <dbReference type="EnsemblMetazoa" id="AARA004284-PA"/>
    </source>
</evidence>
<dbReference type="FunFam" id="1.20.120.350:FF:000001">
    <property type="entry name" value="Voltage-dependent L-type calcium channel subunit alpha"/>
    <property type="match status" value="1"/>
</dbReference>
<evidence type="ECO:0000256" key="16">
    <source>
        <dbReference type="ARBA" id="ARBA00061395"/>
    </source>
</evidence>
<evidence type="ECO:0000259" key="24">
    <source>
        <dbReference type="PROSITE" id="PS50222"/>
    </source>
</evidence>
<feature type="region of interest" description="Disordered" evidence="22">
    <location>
        <begin position="749"/>
        <end position="792"/>
    </location>
</feature>
<feature type="transmembrane region" description="Helical" evidence="23">
    <location>
        <begin position="517"/>
        <end position="541"/>
    </location>
</feature>
<keyword evidence="7 18" id="KW-0479">Metal-binding</keyword>
<feature type="transmembrane region" description="Helical" evidence="23">
    <location>
        <begin position="819"/>
        <end position="838"/>
    </location>
</feature>
<feature type="transmembrane region" description="Helical" evidence="23">
    <location>
        <begin position="615"/>
        <end position="638"/>
    </location>
</feature>
<dbReference type="PROSITE" id="PS50222">
    <property type="entry name" value="EF_HAND_2"/>
    <property type="match status" value="1"/>
</dbReference>
<dbReference type="GO" id="GO:0009581">
    <property type="term" value="P:detection of external stimulus"/>
    <property type="evidence" value="ECO:0007669"/>
    <property type="project" value="UniProtKB-ARBA"/>
</dbReference>
<evidence type="ECO:0000256" key="20">
    <source>
        <dbReference type="RuleBase" id="RU003808"/>
    </source>
</evidence>
<dbReference type="FunFam" id="1.20.120.350:FF:000011">
    <property type="entry name" value="Voltage-dependent N-type calcium channel subunit alpha"/>
    <property type="match status" value="1"/>
</dbReference>
<dbReference type="GO" id="GO:0007268">
    <property type="term" value="P:chemical synaptic transmission"/>
    <property type="evidence" value="ECO:0007669"/>
    <property type="project" value="TreeGrafter"/>
</dbReference>
<accession>A0A182HSM8</accession>
<dbReference type="GO" id="GO:0019722">
    <property type="term" value="P:calcium-mediated signaling"/>
    <property type="evidence" value="ECO:0007669"/>
    <property type="project" value="UniProtKB-ARBA"/>
</dbReference>
<feature type="transmembrane region" description="Helical" evidence="23">
    <location>
        <begin position="216"/>
        <end position="238"/>
    </location>
</feature>
<evidence type="ECO:0000256" key="21">
    <source>
        <dbReference type="SAM" id="Coils"/>
    </source>
</evidence>
<feature type="transmembrane region" description="Helical" evidence="23">
    <location>
        <begin position="891"/>
        <end position="909"/>
    </location>
</feature>
<feature type="binding site" evidence="18">
    <location>
        <position position="1040"/>
    </location>
    <ligand>
        <name>Ca(2+)</name>
        <dbReference type="ChEBI" id="CHEBI:29108"/>
    </ligand>
</feature>
<feature type="transmembrane region" description="Helical" evidence="23">
    <location>
        <begin position="307"/>
        <end position="328"/>
    </location>
</feature>
<feature type="transmembrane region" description="Helical" evidence="23">
    <location>
        <begin position="1177"/>
        <end position="1198"/>
    </location>
</feature>
<dbReference type="Pfam" id="PF00520">
    <property type="entry name" value="Ion_trans"/>
    <property type="match status" value="4"/>
</dbReference>
<feature type="transmembrane region" description="Helical" evidence="23">
    <location>
        <begin position="858"/>
        <end position="879"/>
    </location>
</feature>
<evidence type="ECO:0000256" key="7">
    <source>
        <dbReference type="ARBA" id="ARBA00022723"/>
    </source>
</evidence>
<feature type="domain" description="EF-hand" evidence="24">
    <location>
        <begin position="1399"/>
        <end position="1434"/>
    </location>
</feature>
<keyword evidence="12" id="KW-0406">Ion transport</keyword>
<dbReference type="GO" id="GO:0050906">
    <property type="term" value="P:detection of stimulus involved in sensory perception"/>
    <property type="evidence" value="ECO:0007669"/>
    <property type="project" value="UniProtKB-ARBA"/>
</dbReference>
<dbReference type="EMBL" id="APCN01000304">
    <property type="status" value="NOT_ANNOTATED_CDS"/>
    <property type="molecule type" value="Genomic_DNA"/>
</dbReference>
<evidence type="ECO:0000256" key="1">
    <source>
        <dbReference type="ARBA" id="ARBA00004141"/>
    </source>
</evidence>
<keyword evidence="8" id="KW-0677">Repeat</keyword>
<name>A0A182HSM8_ANOAR</name>
<feature type="transmembrane region" description="Helical" evidence="23">
    <location>
        <begin position="1069"/>
        <end position="1094"/>
    </location>
</feature>
<dbReference type="Pfam" id="PF16905">
    <property type="entry name" value="GPHH"/>
    <property type="match status" value="1"/>
</dbReference>
<evidence type="ECO:0000256" key="13">
    <source>
        <dbReference type="ARBA" id="ARBA00023136"/>
    </source>
</evidence>
<keyword evidence="4 20" id="KW-0109">Calcium transport</keyword>
<dbReference type="VEuPathDB" id="VectorBase:AARA004284"/>